<comment type="similarity">
    <text evidence="1">Belongs to the 'phage' integrase family.</text>
</comment>
<dbReference type="PROSITE" id="PS51898">
    <property type="entry name" value="TYR_RECOMBINASE"/>
    <property type="match status" value="1"/>
</dbReference>
<accession>A0A6L5Y6I8</accession>
<dbReference type="InterPro" id="IPR011010">
    <property type="entry name" value="DNA_brk_join_enz"/>
</dbReference>
<evidence type="ECO:0000313" key="6">
    <source>
        <dbReference type="Proteomes" id="UP000474676"/>
    </source>
</evidence>
<dbReference type="EMBL" id="VUMZ01000008">
    <property type="protein sequence ID" value="MST52414.1"/>
    <property type="molecule type" value="Genomic_DNA"/>
</dbReference>
<dbReference type="GO" id="GO:0006310">
    <property type="term" value="P:DNA recombination"/>
    <property type="evidence" value="ECO:0007669"/>
    <property type="project" value="UniProtKB-KW"/>
</dbReference>
<evidence type="ECO:0000256" key="1">
    <source>
        <dbReference type="ARBA" id="ARBA00008857"/>
    </source>
</evidence>
<gene>
    <name evidence="5" type="ORF">FYJ64_08860</name>
</gene>
<keyword evidence="3" id="KW-0233">DNA recombination</keyword>
<reference evidence="5 6" key="1">
    <citation type="submission" date="2019-08" db="EMBL/GenBank/DDBJ databases">
        <title>In-depth cultivation of the pig gut microbiome towards novel bacterial diversity and tailored functional studies.</title>
        <authorList>
            <person name="Wylensek D."/>
            <person name="Hitch T.C.A."/>
            <person name="Clavel T."/>
        </authorList>
    </citation>
    <scope>NUCLEOTIDE SEQUENCE [LARGE SCALE GENOMIC DNA]</scope>
    <source>
        <strain evidence="5 6">WCA-MUC-591-APC-3H</strain>
    </source>
</reference>
<sequence>MIRNFLRRIMERIRSWRPMPSSTTFPEKTARTAMCIGRKERQMQGRNSNGQGSFRKKGDKIEYRISYIDEYGRTRLKSFSADTREICLQRAGDFLEQQEIKQAGMDPDITIPEILYRKAKSDYEKNYVREQGYGRTLGTIRIIEKSGIGTMPIAQVTGAHLEAFLCSITHYSNSMINKFYTMLRAAYRMAMMEGIIKTNYMEMRDLRCPRSDKPDKKVRGLTEEEQILLIEAMNEYKPQKGRGDYRLQLLIELYGGLRMGEINALKPEDIHLDKGYIHVSRTIARSMEYKEFIKECPKTDAGHRDVPISRKLEPVLKAALQQRKNNPFGLLFYDYNKKSVIATYQVNSFYKRLCEKNGIVYGGQHALRHTFATRCIEAGVPAVVLKNWMGHTDIHITLDTYADVFHRMNFKSVRKLDDYLDYLDQEQNTVEKERDVLWVDAD</sequence>
<dbReference type="GO" id="GO:0015074">
    <property type="term" value="P:DNA integration"/>
    <property type="evidence" value="ECO:0007669"/>
    <property type="project" value="InterPro"/>
</dbReference>
<dbReference type="Proteomes" id="UP000474676">
    <property type="component" value="Unassembled WGS sequence"/>
</dbReference>
<dbReference type="CDD" id="cd01189">
    <property type="entry name" value="INT_ICEBs1_C_like"/>
    <property type="match status" value="1"/>
</dbReference>
<comment type="caution">
    <text evidence="5">The sequence shown here is derived from an EMBL/GenBank/DDBJ whole genome shotgun (WGS) entry which is preliminary data.</text>
</comment>
<keyword evidence="6" id="KW-1185">Reference proteome</keyword>
<dbReference type="Gene3D" id="1.10.443.10">
    <property type="entry name" value="Intergrase catalytic core"/>
    <property type="match status" value="1"/>
</dbReference>
<name>A0A6L5Y6I8_9FIRM</name>
<dbReference type="PANTHER" id="PTHR30349:SF64">
    <property type="entry name" value="PROPHAGE INTEGRASE INTD-RELATED"/>
    <property type="match status" value="1"/>
</dbReference>
<dbReference type="SUPFAM" id="SSF56349">
    <property type="entry name" value="DNA breaking-rejoining enzymes"/>
    <property type="match status" value="1"/>
</dbReference>
<dbReference type="AlphaFoldDB" id="A0A6L5Y6I8"/>
<protein>
    <submittedName>
        <fullName evidence="5">Site-specific integrase</fullName>
    </submittedName>
</protein>
<feature type="domain" description="Tyr recombinase" evidence="4">
    <location>
        <begin position="216"/>
        <end position="418"/>
    </location>
</feature>
<dbReference type="InterPro" id="IPR002104">
    <property type="entry name" value="Integrase_catalytic"/>
</dbReference>
<dbReference type="InterPro" id="IPR010998">
    <property type="entry name" value="Integrase_recombinase_N"/>
</dbReference>
<dbReference type="InterPro" id="IPR050090">
    <property type="entry name" value="Tyrosine_recombinase_XerCD"/>
</dbReference>
<evidence type="ECO:0000256" key="2">
    <source>
        <dbReference type="ARBA" id="ARBA00023125"/>
    </source>
</evidence>
<dbReference type="Gene3D" id="1.10.150.130">
    <property type="match status" value="1"/>
</dbReference>
<proteinExistence type="inferred from homology"/>
<evidence type="ECO:0000313" key="5">
    <source>
        <dbReference type="EMBL" id="MST52414.1"/>
    </source>
</evidence>
<evidence type="ECO:0000259" key="4">
    <source>
        <dbReference type="PROSITE" id="PS51898"/>
    </source>
</evidence>
<evidence type="ECO:0000256" key="3">
    <source>
        <dbReference type="ARBA" id="ARBA00023172"/>
    </source>
</evidence>
<dbReference type="InterPro" id="IPR013762">
    <property type="entry name" value="Integrase-like_cat_sf"/>
</dbReference>
<organism evidence="5 6">
    <name type="scientific">Hornefia butyriciproducens</name>
    <dbReference type="NCBI Taxonomy" id="2652293"/>
    <lineage>
        <taxon>Bacteria</taxon>
        <taxon>Bacillati</taxon>
        <taxon>Bacillota</taxon>
        <taxon>Clostridia</taxon>
        <taxon>Peptostreptococcales</taxon>
        <taxon>Anaerovoracaceae</taxon>
        <taxon>Hornefia</taxon>
    </lineage>
</organism>
<dbReference type="Pfam" id="PF00589">
    <property type="entry name" value="Phage_integrase"/>
    <property type="match status" value="1"/>
</dbReference>
<keyword evidence="2" id="KW-0238">DNA-binding</keyword>
<dbReference type="GO" id="GO:0003677">
    <property type="term" value="F:DNA binding"/>
    <property type="evidence" value="ECO:0007669"/>
    <property type="project" value="UniProtKB-KW"/>
</dbReference>
<dbReference type="PANTHER" id="PTHR30349">
    <property type="entry name" value="PHAGE INTEGRASE-RELATED"/>
    <property type="match status" value="1"/>
</dbReference>